<evidence type="ECO:0000313" key="5">
    <source>
        <dbReference type="Proteomes" id="UP001500185"/>
    </source>
</evidence>
<dbReference type="InterPro" id="IPR003409">
    <property type="entry name" value="MORN"/>
</dbReference>
<reference evidence="5" key="1">
    <citation type="journal article" date="2019" name="Int. J. Syst. Evol. Microbiol.">
        <title>The Global Catalogue of Microorganisms (GCM) 10K type strain sequencing project: providing services to taxonomists for standard genome sequencing and annotation.</title>
        <authorList>
            <consortium name="The Broad Institute Genomics Platform"/>
            <consortium name="The Broad Institute Genome Sequencing Center for Infectious Disease"/>
            <person name="Wu L."/>
            <person name="Ma J."/>
        </authorList>
    </citation>
    <scope>NUCLEOTIDE SEQUENCE [LARGE SCALE GENOMIC DNA]</scope>
    <source>
        <strain evidence="5">JCM 16231</strain>
    </source>
</reference>
<dbReference type="PANTHER" id="PTHR23084">
    <property type="entry name" value="PHOSPHATIDYLINOSITOL-4-PHOSPHATE 5-KINASE RELATED"/>
    <property type="match status" value="1"/>
</dbReference>
<accession>A0ABP3VKQ1</accession>
<dbReference type="PANTHER" id="PTHR23084:SF179">
    <property type="entry name" value="OS10G0565000 PROTEIN"/>
    <property type="match status" value="1"/>
</dbReference>
<dbReference type="SMART" id="SM00698">
    <property type="entry name" value="MORN"/>
    <property type="match status" value="3"/>
</dbReference>
<dbReference type="Gene3D" id="2.20.110.10">
    <property type="entry name" value="Histone H3 K4-specific methyltransferase SET7/9 N-terminal domain"/>
    <property type="match status" value="2"/>
</dbReference>
<dbReference type="EMBL" id="BAAAGG010000006">
    <property type="protein sequence ID" value="GAA0760366.1"/>
    <property type="molecule type" value="Genomic_DNA"/>
</dbReference>
<gene>
    <name evidence="4" type="ORF">GCM10009433_19430</name>
</gene>
<evidence type="ECO:0000256" key="3">
    <source>
        <dbReference type="SAM" id="Phobius"/>
    </source>
</evidence>
<keyword evidence="2" id="KW-0175">Coiled coil</keyword>
<dbReference type="SUPFAM" id="SSF82185">
    <property type="entry name" value="Histone H3 K4-specific methyltransferase SET7/9 N-terminal domain"/>
    <property type="match status" value="1"/>
</dbReference>
<keyword evidence="3" id="KW-1133">Transmembrane helix</keyword>
<feature type="transmembrane region" description="Helical" evidence="3">
    <location>
        <begin position="12"/>
        <end position="33"/>
    </location>
</feature>
<dbReference type="Proteomes" id="UP001500185">
    <property type="component" value="Unassembled WGS sequence"/>
</dbReference>
<feature type="coiled-coil region" evidence="2">
    <location>
        <begin position="151"/>
        <end position="178"/>
    </location>
</feature>
<evidence type="ECO:0008006" key="6">
    <source>
        <dbReference type="Google" id="ProtNLM"/>
    </source>
</evidence>
<keyword evidence="3" id="KW-0812">Transmembrane</keyword>
<evidence type="ECO:0000256" key="2">
    <source>
        <dbReference type="SAM" id="Coils"/>
    </source>
</evidence>
<evidence type="ECO:0000313" key="4">
    <source>
        <dbReference type="EMBL" id="GAA0760366.1"/>
    </source>
</evidence>
<keyword evidence="5" id="KW-1185">Reference proteome</keyword>
<sequence>MSSKDKKNKNRYKVLFIVSLIAILALVVIVFSLDSKLNTYQNSETIPASAYSELESDLTILKDIISADEVWMMDNQPGNALKQYKNLELSDSDLRKKVDQRIKRVQNILQSENDDELTKINLRTELSNTIDLKDSISSRSDSLQRAFKLSLNQIKSVNDSLESELNIKSKELNRKETLKVISFRSDKDILIHYVGETENNIATGSGVGVWTNGSIYRGEWKENKPHGKGNFQWADGAKYEGDFVRGERTGEGTFSYPTGEKYVGEFKEGLRNGSGILYDIDGNVSFEGQWKKDKPVQ</sequence>
<name>A0ABP3VKQ1_9FLAO</name>
<dbReference type="RefSeq" id="WP_224455632.1">
    <property type="nucleotide sequence ID" value="NZ_BAAAGG010000006.1"/>
</dbReference>
<protein>
    <recommendedName>
        <fullName evidence="6">MORN repeat-containing protein</fullName>
    </recommendedName>
</protein>
<proteinExistence type="predicted"/>
<keyword evidence="1" id="KW-0677">Repeat</keyword>
<organism evidence="4 5">
    <name type="scientific">Psychroflexus lacisalsi</name>
    <dbReference type="NCBI Taxonomy" id="503928"/>
    <lineage>
        <taxon>Bacteria</taxon>
        <taxon>Pseudomonadati</taxon>
        <taxon>Bacteroidota</taxon>
        <taxon>Flavobacteriia</taxon>
        <taxon>Flavobacteriales</taxon>
        <taxon>Flavobacteriaceae</taxon>
        <taxon>Psychroflexus</taxon>
    </lineage>
</organism>
<dbReference type="Pfam" id="PF02493">
    <property type="entry name" value="MORN"/>
    <property type="match status" value="4"/>
</dbReference>
<evidence type="ECO:0000256" key="1">
    <source>
        <dbReference type="ARBA" id="ARBA00022737"/>
    </source>
</evidence>
<keyword evidence="3" id="KW-0472">Membrane</keyword>
<comment type="caution">
    <text evidence="4">The sequence shown here is derived from an EMBL/GenBank/DDBJ whole genome shotgun (WGS) entry which is preliminary data.</text>
</comment>